<evidence type="ECO:0000256" key="3">
    <source>
        <dbReference type="RuleBase" id="RU369102"/>
    </source>
</evidence>
<evidence type="ECO:0000256" key="2">
    <source>
        <dbReference type="ARBA" id="ARBA00047960"/>
    </source>
</evidence>
<dbReference type="EMBL" id="JBAMMX010000011">
    <property type="protein sequence ID" value="KAK6931227.1"/>
    <property type="molecule type" value="Genomic_DNA"/>
</dbReference>
<evidence type="ECO:0000259" key="4">
    <source>
        <dbReference type="PROSITE" id="PS50404"/>
    </source>
</evidence>
<dbReference type="FunFam" id="3.40.30.10:FF:000197">
    <property type="entry name" value="Glutathione S-transferase U10"/>
    <property type="match status" value="1"/>
</dbReference>
<proteinExistence type="inferred from homology"/>
<keyword evidence="3" id="KW-0963">Cytoplasm</keyword>
<keyword evidence="7" id="KW-1185">Reference proteome</keyword>
<gene>
    <name evidence="6" type="ORF">RJ641_003020</name>
</gene>
<dbReference type="InterPro" id="IPR040079">
    <property type="entry name" value="Glutathione_S-Trfase"/>
</dbReference>
<feature type="domain" description="GST N-terminal" evidence="4">
    <location>
        <begin position="6"/>
        <end position="85"/>
    </location>
</feature>
<dbReference type="Gene3D" id="1.20.1050.10">
    <property type="match status" value="1"/>
</dbReference>
<dbReference type="SUPFAM" id="SSF52833">
    <property type="entry name" value="Thioredoxin-like"/>
    <property type="match status" value="1"/>
</dbReference>
<dbReference type="GO" id="GO:0004364">
    <property type="term" value="F:glutathione transferase activity"/>
    <property type="evidence" value="ECO:0007669"/>
    <property type="project" value="UniProtKB-UniRule"/>
</dbReference>
<dbReference type="Proteomes" id="UP001370490">
    <property type="component" value="Unassembled WGS sequence"/>
</dbReference>
<dbReference type="AlphaFoldDB" id="A0AAN8VPW0"/>
<dbReference type="Pfam" id="PF02798">
    <property type="entry name" value="GST_N"/>
    <property type="match status" value="1"/>
</dbReference>
<dbReference type="SFLD" id="SFLDS00019">
    <property type="entry name" value="Glutathione_Transferase_(cytos"/>
    <property type="match status" value="1"/>
</dbReference>
<feature type="domain" description="GST C-terminal" evidence="5">
    <location>
        <begin position="91"/>
        <end position="222"/>
    </location>
</feature>
<dbReference type="SUPFAM" id="SSF47616">
    <property type="entry name" value="GST C-terminal domain-like"/>
    <property type="match status" value="1"/>
</dbReference>
<protein>
    <recommendedName>
        <fullName evidence="3">Glutathione S-transferase</fullName>
        <ecNumber evidence="3">2.5.1.18</ecNumber>
    </recommendedName>
</protein>
<dbReference type="CDD" id="cd03185">
    <property type="entry name" value="GST_C_Tau"/>
    <property type="match status" value="1"/>
</dbReference>
<dbReference type="GO" id="GO:0006749">
    <property type="term" value="P:glutathione metabolic process"/>
    <property type="evidence" value="ECO:0007669"/>
    <property type="project" value="InterPro"/>
</dbReference>
<comment type="subcellular location">
    <subcellularLocation>
        <location evidence="3">Cytoplasm</location>
        <location evidence="3">Cytosol</location>
    </subcellularLocation>
</comment>
<comment type="similarity">
    <text evidence="3">Belongs to the GST superfamily.</text>
</comment>
<dbReference type="InterPro" id="IPR036249">
    <property type="entry name" value="Thioredoxin-like_sf"/>
</dbReference>
<dbReference type="PROSITE" id="PS50405">
    <property type="entry name" value="GST_CTER"/>
    <property type="match status" value="1"/>
</dbReference>
<dbReference type="CDD" id="cd03058">
    <property type="entry name" value="GST_N_Tau"/>
    <property type="match status" value="1"/>
</dbReference>
<keyword evidence="1 3" id="KW-0808">Transferase</keyword>
<evidence type="ECO:0000313" key="6">
    <source>
        <dbReference type="EMBL" id="KAK6931227.1"/>
    </source>
</evidence>
<dbReference type="SFLD" id="SFLDG00358">
    <property type="entry name" value="Main_(cytGST)"/>
    <property type="match status" value="1"/>
</dbReference>
<accession>A0AAN8VPW0</accession>
<dbReference type="Gene3D" id="3.40.30.10">
    <property type="entry name" value="Glutaredoxin"/>
    <property type="match status" value="1"/>
</dbReference>
<comment type="caution">
    <text evidence="6">The sequence shown here is derived from an EMBL/GenBank/DDBJ whole genome shotgun (WGS) entry which is preliminary data.</text>
</comment>
<evidence type="ECO:0000259" key="5">
    <source>
        <dbReference type="PROSITE" id="PS50405"/>
    </source>
</evidence>
<comment type="catalytic activity">
    <reaction evidence="2 3">
        <text>RX + glutathione = an S-substituted glutathione + a halide anion + H(+)</text>
        <dbReference type="Rhea" id="RHEA:16437"/>
        <dbReference type="ChEBI" id="CHEBI:15378"/>
        <dbReference type="ChEBI" id="CHEBI:16042"/>
        <dbReference type="ChEBI" id="CHEBI:17792"/>
        <dbReference type="ChEBI" id="CHEBI:57925"/>
        <dbReference type="ChEBI" id="CHEBI:90779"/>
        <dbReference type="EC" id="2.5.1.18"/>
    </reaction>
</comment>
<dbReference type="InterPro" id="IPR045073">
    <property type="entry name" value="Omega/Tau-like"/>
</dbReference>
<dbReference type="PANTHER" id="PTHR11260:SF622">
    <property type="entry name" value="GLUTATHIONE S-TRANSFERASE"/>
    <property type="match status" value="1"/>
</dbReference>
<dbReference type="EC" id="2.5.1.18" evidence="3"/>
<dbReference type="InterPro" id="IPR036282">
    <property type="entry name" value="Glutathione-S-Trfase_C_sf"/>
</dbReference>
<sequence>MDHKQSEVKLLGVWSSPFCPRIELALKLKGIEYEYIEEDLKNKSQLLLQHNPIHKKVPVLLHNGKAIAESLVILEYIDETCNHSPKLLPEDPYQRSKVRFWANYYDQKLLPSYFRILFASKGKDQEKAIEDFSSLLKVLEEGIEKDFPQRCPFINSTTLGYLECVVGTNACNYKVCHETVAEIMNTVKNPILMSWVNAMKESPLMKETIPPHDKLVAKMKEMFPASLTV</sequence>
<dbReference type="PROSITE" id="PS50404">
    <property type="entry name" value="GST_NTER"/>
    <property type="match status" value="1"/>
</dbReference>
<dbReference type="PANTHER" id="PTHR11260">
    <property type="entry name" value="GLUTATHIONE S-TRANSFERASE, GST, SUPERFAMILY, GST DOMAIN CONTAINING"/>
    <property type="match status" value="1"/>
</dbReference>
<dbReference type="SFLD" id="SFLDG01152">
    <property type="entry name" value="Main.3:_Omega-_and_Tau-like"/>
    <property type="match status" value="1"/>
</dbReference>
<evidence type="ECO:0000256" key="1">
    <source>
        <dbReference type="ARBA" id="ARBA00022679"/>
    </source>
</evidence>
<dbReference type="GO" id="GO:0005829">
    <property type="term" value="C:cytosol"/>
    <property type="evidence" value="ECO:0007669"/>
    <property type="project" value="UniProtKB-SubCell"/>
</dbReference>
<dbReference type="InterPro" id="IPR045074">
    <property type="entry name" value="GST_C_Tau"/>
</dbReference>
<evidence type="ECO:0000313" key="7">
    <source>
        <dbReference type="Proteomes" id="UP001370490"/>
    </source>
</evidence>
<organism evidence="6 7">
    <name type="scientific">Dillenia turbinata</name>
    <dbReference type="NCBI Taxonomy" id="194707"/>
    <lineage>
        <taxon>Eukaryota</taxon>
        <taxon>Viridiplantae</taxon>
        <taxon>Streptophyta</taxon>
        <taxon>Embryophyta</taxon>
        <taxon>Tracheophyta</taxon>
        <taxon>Spermatophyta</taxon>
        <taxon>Magnoliopsida</taxon>
        <taxon>eudicotyledons</taxon>
        <taxon>Gunneridae</taxon>
        <taxon>Pentapetalae</taxon>
        <taxon>Dilleniales</taxon>
        <taxon>Dilleniaceae</taxon>
        <taxon>Dillenia</taxon>
    </lineage>
</organism>
<name>A0AAN8VPW0_9MAGN</name>
<comment type="function">
    <text evidence="3">Is involved in the conjugation of reduced glutathione to a wide number of exogenous and endogenous hydrophobic electrophiles.</text>
</comment>
<dbReference type="InterPro" id="IPR010987">
    <property type="entry name" value="Glutathione-S-Trfase_C-like"/>
</dbReference>
<reference evidence="6 7" key="1">
    <citation type="submission" date="2023-12" db="EMBL/GenBank/DDBJ databases">
        <title>A high-quality genome assembly for Dillenia turbinata (Dilleniales).</title>
        <authorList>
            <person name="Chanderbali A."/>
        </authorList>
    </citation>
    <scope>NUCLEOTIDE SEQUENCE [LARGE SCALE GENOMIC DNA]</scope>
    <source>
        <strain evidence="6">LSX21</strain>
        <tissue evidence="6">Leaf</tissue>
    </source>
</reference>
<dbReference type="InterPro" id="IPR004045">
    <property type="entry name" value="Glutathione_S-Trfase_N"/>
</dbReference>